<dbReference type="AlphaFoldDB" id="A0ABD2QIH3"/>
<evidence type="ECO:0000313" key="2">
    <source>
        <dbReference type="Proteomes" id="UP001626550"/>
    </source>
</evidence>
<evidence type="ECO:0000313" key="1">
    <source>
        <dbReference type="EMBL" id="KAL3319343.1"/>
    </source>
</evidence>
<protein>
    <submittedName>
        <fullName evidence="1">Uncharacterized protein</fullName>
    </submittedName>
</protein>
<accession>A0ABD2QIH3</accession>
<name>A0ABD2QIH3_9PLAT</name>
<comment type="caution">
    <text evidence="1">The sequence shown here is derived from an EMBL/GenBank/DDBJ whole genome shotgun (WGS) entry which is preliminary data.</text>
</comment>
<gene>
    <name evidence="1" type="ORF">Ciccas_001987</name>
</gene>
<proteinExistence type="predicted"/>
<reference evidence="1 2" key="1">
    <citation type="submission" date="2024-11" db="EMBL/GenBank/DDBJ databases">
        <title>Adaptive evolution of stress response genes in parasites aligns with host niche diversity.</title>
        <authorList>
            <person name="Hahn C."/>
            <person name="Resl P."/>
        </authorList>
    </citation>
    <scope>NUCLEOTIDE SEQUENCE [LARGE SCALE GENOMIC DNA]</scope>
    <source>
        <strain evidence="1">EGGRZ-B1_66</strain>
        <tissue evidence="1">Body</tissue>
    </source>
</reference>
<keyword evidence="2" id="KW-1185">Reference proteome</keyword>
<sequence length="77" mass="8437">MAQLEAVSAAAYFIRSDGRLWEPSQQETIAQQHGTLIRRNSGGCANELIKLQFGCLGSSAGQPDMAPWAEEDRKMLV</sequence>
<dbReference type="Proteomes" id="UP001626550">
    <property type="component" value="Unassembled WGS sequence"/>
</dbReference>
<dbReference type="EMBL" id="JBJKFK010000144">
    <property type="protein sequence ID" value="KAL3319343.1"/>
    <property type="molecule type" value="Genomic_DNA"/>
</dbReference>
<organism evidence="1 2">
    <name type="scientific">Cichlidogyrus casuarinus</name>
    <dbReference type="NCBI Taxonomy" id="1844966"/>
    <lineage>
        <taxon>Eukaryota</taxon>
        <taxon>Metazoa</taxon>
        <taxon>Spiralia</taxon>
        <taxon>Lophotrochozoa</taxon>
        <taxon>Platyhelminthes</taxon>
        <taxon>Monogenea</taxon>
        <taxon>Monopisthocotylea</taxon>
        <taxon>Dactylogyridea</taxon>
        <taxon>Ancyrocephalidae</taxon>
        <taxon>Cichlidogyrus</taxon>
    </lineage>
</organism>